<evidence type="ECO:0000256" key="2">
    <source>
        <dbReference type="ARBA" id="ARBA00023043"/>
    </source>
</evidence>
<feature type="transmembrane region" description="Helical" evidence="5">
    <location>
        <begin position="423"/>
        <end position="447"/>
    </location>
</feature>
<dbReference type="PROSITE" id="PS50297">
    <property type="entry name" value="ANK_REP_REGION"/>
    <property type="match status" value="1"/>
</dbReference>
<accession>A0A2P5E8I3</accession>
<dbReference type="InterPro" id="IPR036770">
    <property type="entry name" value="Ankyrin_rpt-contain_sf"/>
</dbReference>
<keyword evidence="5" id="KW-1133">Transmembrane helix</keyword>
<dbReference type="GO" id="GO:0005886">
    <property type="term" value="C:plasma membrane"/>
    <property type="evidence" value="ECO:0007669"/>
    <property type="project" value="TreeGrafter"/>
</dbReference>
<dbReference type="InterPro" id="IPR002110">
    <property type="entry name" value="Ankyrin_rpt"/>
</dbReference>
<dbReference type="OrthoDB" id="539213at2759"/>
<dbReference type="Pfam" id="PF00023">
    <property type="entry name" value="Ank"/>
    <property type="match status" value="1"/>
</dbReference>
<dbReference type="EMBL" id="JXTC01000207">
    <property type="protein sequence ID" value="PON81820.1"/>
    <property type="molecule type" value="Genomic_DNA"/>
</dbReference>
<evidence type="ECO:0000313" key="7">
    <source>
        <dbReference type="Proteomes" id="UP000237000"/>
    </source>
</evidence>
<dbReference type="Pfam" id="PF12796">
    <property type="entry name" value="Ank_2"/>
    <property type="match status" value="1"/>
</dbReference>
<dbReference type="PRINTS" id="PR01415">
    <property type="entry name" value="ANKYRIN"/>
</dbReference>
<evidence type="ECO:0000256" key="1">
    <source>
        <dbReference type="ARBA" id="ARBA00022737"/>
    </source>
</evidence>
<feature type="transmembrane region" description="Helical" evidence="5">
    <location>
        <begin position="481"/>
        <end position="502"/>
    </location>
</feature>
<feature type="transmembrane region" description="Helical" evidence="5">
    <location>
        <begin position="364"/>
        <end position="383"/>
    </location>
</feature>
<dbReference type="InParanoid" id="A0A2P5E8I3"/>
<dbReference type="Proteomes" id="UP000237000">
    <property type="component" value="Unassembled WGS sequence"/>
</dbReference>
<evidence type="ECO:0000256" key="5">
    <source>
        <dbReference type="SAM" id="Phobius"/>
    </source>
</evidence>
<protein>
    <submittedName>
        <fullName evidence="6">Transmembrane protein</fullName>
    </submittedName>
</protein>
<feature type="region of interest" description="Disordered" evidence="4">
    <location>
        <begin position="33"/>
        <end position="54"/>
    </location>
</feature>
<keyword evidence="1" id="KW-0677">Repeat</keyword>
<evidence type="ECO:0000313" key="6">
    <source>
        <dbReference type="EMBL" id="PON81820.1"/>
    </source>
</evidence>
<keyword evidence="2 3" id="KW-0040">ANK repeat</keyword>
<evidence type="ECO:0000256" key="4">
    <source>
        <dbReference type="SAM" id="MobiDB-lite"/>
    </source>
</evidence>
<sequence>MRCRVAVPKTSQSATTPTLCSCTEMRPAAALLSPSETFPSRSSNPSQNQNPNFSESNPCFFLPMAAPQEALPQEIATRIQQFAREDKLADFQSLLKGDSYLLQKLENYPDPQTPLHIAVQHGKTSFARVILRLQPSLAKKRNNEHLLPIHLAVRNAHVPCFRMLASEAKETLEFSGPNGETVIHQALHLPAESRTMMLSEIVQTCPESLCFVDGNGKTVFHLTLETQDDISFNCLMGLLLWSLHPDAKQLKKKVLNAEDHDGNTLLHIAARRGLEGVVKNLIDNGADVNSVNFSQQSPLDLAVHGVPGILKSKGGVPFASLRPQLTEERFRHLSSKFANFSKIEKGCFRCLIFQRNASFNRRTIFAMILVMIASGCFGFAYAYPTIFIRASTVIIAPPPLPEIGSSQLFNPANFYNLNAVQKLLINIVIILISLLFFFSMCGLFFLVPEQAWGNLLITIIFLTFCLSYCLLVVIVTYNLVHLVFIVALLVLLTVGFVVFISLSRNFIKKIERGPPRQPYTGQRIIEAV</sequence>
<gene>
    <name evidence="6" type="ORF">TorRG33x02_223360</name>
</gene>
<name>A0A2P5E8I3_TREOI</name>
<keyword evidence="5 6" id="KW-0812">Transmembrane</keyword>
<dbReference type="AlphaFoldDB" id="A0A2P5E8I3"/>
<organism evidence="6 7">
    <name type="scientific">Trema orientale</name>
    <name type="common">Charcoal tree</name>
    <name type="synonym">Celtis orientalis</name>
    <dbReference type="NCBI Taxonomy" id="63057"/>
    <lineage>
        <taxon>Eukaryota</taxon>
        <taxon>Viridiplantae</taxon>
        <taxon>Streptophyta</taxon>
        <taxon>Embryophyta</taxon>
        <taxon>Tracheophyta</taxon>
        <taxon>Spermatophyta</taxon>
        <taxon>Magnoliopsida</taxon>
        <taxon>eudicotyledons</taxon>
        <taxon>Gunneridae</taxon>
        <taxon>Pentapetalae</taxon>
        <taxon>rosids</taxon>
        <taxon>fabids</taxon>
        <taxon>Rosales</taxon>
        <taxon>Cannabaceae</taxon>
        <taxon>Trema</taxon>
    </lineage>
</organism>
<dbReference type="PANTHER" id="PTHR24186:SF38">
    <property type="entry name" value="ANKYRIN REPEAT FAMILY PROTEIN"/>
    <property type="match status" value="1"/>
</dbReference>
<proteinExistence type="predicted"/>
<reference evidence="7" key="1">
    <citation type="submission" date="2016-06" db="EMBL/GenBank/DDBJ databases">
        <title>Parallel loss of symbiosis genes in relatives of nitrogen-fixing non-legume Parasponia.</title>
        <authorList>
            <person name="Van Velzen R."/>
            <person name="Holmer R."/>
            <person name="Bu F."/>
            <person name="Rutten L."/>
            <person name="Van Zeijl A."/>
            <person name="Liu W."/>
            <person name="Santuari L."/>
            <person name="Cao Q."/>
            <person name="Sharma T."/>
            <person name="Shen D."/>
            <person name="Roswanjaya Y."/>
            <person name="Wardhani T."/>
            <person name="Kalhor M.S."/>
            <person name="Jansen J."/>
            <person name="Van den Hoogen J."/>
            <person name="Gungor B."/>
            <person name="Hartog M."/>
            <person name="Hontelez J."/>
            <person name="Verver J."/>
            <person name="Yang W.-C."/>
            <person name="Schijlen E."/>
            <person name="Repin R."/>
            <person name="Schilthuizen M."/>
            <person name="Schranz E."/>
            <person name="Heidstra R."/>
            <person name="Miyata K."/>
            <person name="Fedorova E."/>
            <person name="Kohlen W."/>
            <person name="Bisseling T."/>
            <person name="Smit S."/>
            <person name="Geurts R."/>
        </authorList>
    </citation>
    <scope>NUCLEOTIDE SEQUENCE [LARGE SCALE GENOMIC DNA]</scope>
    <source>
        <strain evidence="7">cv. RG33-2</strain>
    </source>
</reference>
<dbReference type="Gene3D" id="1.25.40.20">
    <property type="entry name" value="Ankyrin repeat-containing domain"/>
    <property type="match status" value="1"/>
</dbReference>
<keyword evidence="7" id="KW-1185">Reference proteome</keyword>
<keyword evidence="5" id="KW-0472">Membrane</keyword>
<dbReference type="PANTHER" id="PTHR24186">
    <property type="entry name" value="PROTEIN PHOSPHATASE 1 REGULATORY SUBUNIT"/>
    <property type="match status" value="1"/>
</dbReference>
<feature type="transmembrane region" description="Helical" evidence="5">
    <location>
        <begin position="454"/>
        <end position="475"/>
    </location>
</feature>
<dbReference type="SMART" id="SM00248">
    <property type="entry name" value="ANK"/>
    <property type="match status" value="3"/>
</dbReference>
<comment type="caution">
    <text evidence="6">The sequence shown here is derived from an EMBL/GenBank/DDBJ whole genome shotgun (WGS) entry which is preliminary data.</text>
</comment>
<feature type="repeat" description="ANK" evidence="3">
    <location>
        <begin position="261"/>
        <end position="293"/>
    </location>
</feature>
<dbReference type="PROSITE" id="PS51257">
    <property type="entry name" value="PROKAR_LIPOPROTEIN"/>
    <property type="match status" value="1"/>
</dbReference>
<dbReference type="STRING" id="63057.A0A2P5E8I3"/>
<dbReference type="SUPFAM" id="SSF48403">
    <property type="entry name" value="Ankyrin repeat"/>
    <property type="match status" value="1"/>
</dbReference>
<dbReference type="PROSITE" id="PS50088">
    <property type="entry name" value="ANK_REPEAT"/>
    <property type="match status" value="1"/>
</dbReference>
<feature type="compositionally biased region" description="Low complexity" evidence="4">
    <location>
        <begin position="38"/>
        <end position="54"/>
    </location>
</feature>
<evidence type="ECO:0000256" key="3">
    <source>
        <dbReference type="PROSITE-ProRule" id="PRU00023"/>
    </source>
</evidence>